<feature type="transmembrane region" description="Helical" evidence="1">
    <location>
        <begin position="283"/>
        <end position="304"/>
    </location>
</feature>
<name>A0ABY8AUI0_9GAMM</name>
<feature type="transmembrane region" description="Helical" evidence="1">
    <location>
        <begin position="115"/>
        <end position="135"/>
    </location>
</feature>
<feature type="transmembrane region" description="Helical" evidence="1">
    <location>
        <begin position="71"/>
        <end position="95"/>
    </location>
</feature>
<keyword evidence="1" id="KW-1133">Transmembrane helix</keyword>
<keyword evidence="1" id="KW-0812">Transmembrane</keyword>
<dbReference type="Proteomes" id="UP001222087">
    <property type="component" value="Chromosome"/>
</dbReference>
<feature type="transmembrane region" description="Helical" evidence="1">
    <location>
        <begin position="147"/>
        <end position="167"/>
    </location>
</feature>
<feature type="transmembrane region" description="Helical" evidence="1">
    <location>
        <begin position="357"/>
        <end position="381"/>
    </location>
</feature>
<feature type="transmembrane region" description="Helical" evidence="1">
    <location>
        <begin position="387"/>
        <end position="413"/>
    </location>
</feature>
<feature type="transmembrane region" description="Helical" evidence="1">
    <location>
        <begin position="224"/>
        <end position="246"/>
    </location>
</feature>
<proteinExistence type="predicted"/>
<sequence>MTTFSATSPTRSYLPLTVSMMTCLILLINVSFKIILVQGMMFTASSVVCPLVAILYLIVLKNCSITQQRHVLHQSLLALYVFSIGIYLLVNLPAAEYMHDNPAYQIVFEDIPKKFFAATLAFGLGFYLPHLLCSAKHKDMLISPKKRLLLALFGGFFFFTLDFFLLFSEPHVHDFNYIYLDSILVAAGILFTFGIIYLSCLLFIRRIHWSFNKPLPDYLSHTLYHYLVGFAVIIMLICLACEYRLVSFSNGWTLAASGLLFPLAMMVSSLIGELYGYKANLCLMVVLILAELIFDLLLMGAVALPSPEFFNLNPFYSFIVPRRIPAATLALFVTFFSNAMLLEYLKKTNLGSSRSWRILIANVVGTSLLCLVNYSLLFGGIYPYEQILSLSISVWVFKLGVTLVSLPIILWLYNLLHHKTQCPTSIMKIER</sequence>
<feature type="transmembrane region" description="Helical" evidence="1">
    <location>
        <begin position="324"/>
        <end position="345"/>
    </location>
</feature>
<dbReference type="Pfam" id="PF02592">
    <property type="entry name" value="Vut_1"/>
    <property type="match status" value="1"/>
</dbReference>
<feature type="transmembrane region" description="Helical" evidence="1">
    <location>
        <begin position="252"/>
        <end position="271"/>
    </location>
</feature>
<gene>
    <name evidence="2" type="ORF">PXX05_12920</name>
</gene>
<evidence type="ECO:0000313" key="3">
    <source>
        <dbReference type="Proteomes" id="UP001222087"/>
    </source>
</evidence>
<feature type="transmembrane region" description="Helical" evidence="1">
    <location>
        <begin position="179"/>
        <end position="204"/>
    </location>
</feature>
<dbReference type="EMBL" id="CP119078">
    <property type="protein sequence ID" value="WED42787.1"/>
    <property type="molecule type" value="Genomic_DNA"/>
</dbReference>
<protein>
    <submittedName>
        <fullName evidence="2">VUT family protein</fullName>
    </submittedName>
</protein>
<keyword evidence="3" id="KW-1185">Reference proteome</keyword>
<dbReference type="InterPro" id="IPR003744">
    <property type="entry name" value="YhhQ"/>
</dbReference>
<feature type="transmembrane region" description="Helical" evidence="1">
    <location>
        <begin position="41"/>
        <end position="59"/>
    </location>
</feature>
<evidence type="ECO:0000256" key="1">
    <source>
        <dbReference type="SAM" id="Phobius"/>
    </source>
</evidence>
<feature type="transmembrane region" description="Helical" evidence="1">
    <location>
        <begin position="12"/>
        <end position="35"/>
    </location>
</feature>
<keyword evidence="1" id="KW-0472">Membrane</keyword>
<organism evidence="2 3">
    <name type="scientific">Legionella cardiaca</name>
    <dbReference type="NCBI Taxonomy" id="1071983"/>
    <lineage>
        <taxon>Bacteria</taxon>
        <taxon>Pseudomonadati</taxon>
        <taxon>Pseudomonadota</taxon>
        <taxon>Gammaproteobacteria</taxon>
        <taxon>Legionellales</taxon>
        <taxon>Legionellaceae</taxon>
        <taxon>Legionella</taxon>
    </lineage>
</organism>
<reference evidence="2 3" key="1">
    <citation type="submission" date="2023-02" db="EMBL/GenBank/DDBJ databases">
        <title>Genome Sequence of L. cardiaca H63T.</title>
        <authorList>
            <person name="Lopez A.E."/>
            <person name="Cianciotto N.P."/>
        </authorList>
    </citation>
    <scope>NUCLEOTIDE SEQUENCE [LARGE SCALE GENOMIC DNA]</scope>
    <source>
        <strain evidence="2 3">H63</strain>
    </source>
</reference>
<dbReference type="RefSeq" id="WP_275088603.1">
    <property type="nucleotide sequence ID" value="NZ_CP119078.1"/>
</dbReference>
<accession>A0ABY8AUI0</accession>
<evidence type="ECO:0000313" key="2">
    <source>
        <dbReference type="EMBL" id="WED42787.1"/>
    </source>
</evidence>